<dbReference type="InterPro" id="IPR045079">
    <property type="entry name" value="Oxoprolinase-like"/>
</dbReference>
<dbReference type="PANTHER" id="PTHR11365">
    <property type="entry name" value="5-OXOPROLINASE RELATED"/>
    <property type="match status" value="1"/>
</dbReference>
<evidence type="ECO:0000259" key="1">
    <source>
        <dbReference type="Pfam" id="PF02538"/>
    </source>
</evidence>
<evidence type="ECO:0000313" key="2">
    <source>
        <dbReference type="EMBL" id="QOL00310.1"/>
    </source>
</evidence>
<feature type="domain" description="Hydantoinase B/oxoprolinase" evidence="1">
    <location>
        <begin position="10"/>
        <end position="528"/>
    </location>
</feature>
<dbReference type="AlphaFoldDB" id="A0A7L9QBU3"/>
<organism evidence="2">
    <name type="scientific">uncultured organism</name>
    <dbReference type="NCBI Taxonomy" id="155900"/>
    <lineage>
        <taxon>unclassified sequences</taxon>
        <taxon>environmental samples</taxon>
    </lineage>
</organism>
<reference evidence="2" key="1">
    <citation type="submission" date="2020-09" db="EMBL/GenBank/DDBJ databases">
        <title>A new high-throughput screening method to detect antimicrobial volatiles from metagenomic clone libraries.</title>
        <authorList>
            <person name="Stocker F."/>
            <person name="Obermeier M."/>
            <person name="Resch K."/>
            <person name="Berg G."/>
            <person name="Mueller Bogota C.A."/>
        </authorList>
    </citation>
    <scope>NUCLEOTIDE SEQUENCE</scope>
</reference>
<dbReference type="PANTHER" id="PTHR11365:SF23">
    <property type="entry name" value="HYPOTHETICAL 5-OXOPROLINASE (EUROFUNG)-RELATED"/>
    <property type="match status" value="1"/>
</dbReference>
<dbReference type="EC" id="6.4.1.8" evidence="2"/>
<dbReference type="GO" id="GO:0016874">
    <property type="term" value="F:ligase activity"/>
    <property type="evidence" value="ECO:0007669"/>
    <property type="project" value="UniProtKB-KW"/>
</dbReference>
<dbReference type="InterPro" id="IPR003692">
    <property type="entry name" value="Hydantoinase_B"/>
</dbReference>
<keyword evidence="2" id="KW-0436">Ligase</keyword>
<gene>
    <name evidence="2" type="primary">apc4</name>
</gene>
<protein>
    <submittedName>
        <fullName evidence="2">Acetophenone carboxylase delta subunit</fullName>
        <ecNumber evidence="2">6.4.1.8</ecNumber>
    </submittedName>
</protein>
<dbReference type="GO" id="GO:0006749">
    <property type="term" value="P:glutathione metabolic process"/>
    <property type="evidence" value="ECO:0007669"/>
    <property type="project" value="TreeGrafter"/>
</dbReference>
<sequence length="573" mass="61073">MSVAIGERLDAVTYQVLQSRLSGIVQEMQENIFRTGYSTIIRESQDASCMILDAAGDVVGEHVVLPLHVTCLPEIVRAIVARFDDIGPGDAYITNHPYLGGVPHSMDMAVVAPVFFGDRLVAFCGSIAHKSDLGGVVAGTANGAAREIFQEGIQYPPVRLVRGGRMLPDVEAILRANSRTPDLILGDIRGQIGVARLGERRLIETIERYGLANALEAFARKQEITERQLRAALARWPDAVVEASSELEIDDGARRGVRFHVRVEKTGDRIVFDFTGCDDDVIEPINIRPPLVRGCIAYALIATIDPALSNNGGVQRVVETRFRPGSIVDPAFPAPTNSYMPSALAVTEACLEALSAFAPERRMARVGGFGAMTLGGARADGSRFVQYELAGSAYGGRAGSDGPSGIAVLLSNARSASIEILESEFPSRVRRFELIPDSGGAGEFRGGLAARREVEVLVPEVQLSFRGHGHRVAAAGRSGGADGKPASVTVNPGTPTEAAHPARFGGLRLRAGDRIRFERGGGGGLGDPRVRQFERVVDDVADGYVSRSSAVAAYGADPERLDAAIAVRNLSDD</sequence>
<proteinExistence type="predicted"/>
<name>A0A7L9QBU3_9ZZZZ</name>
<dbReference type="Pfam" id="PF02538">
    <property type="entry name" value="Hydantoinase_B"/>
    <property type="match status" value="1"/>
</dbReference>
<accession>A0A7L9QBU3</accession>
<dbReference type="GO" id="GO:0017168">
    <property type="term" value="F:5-oxoprolinase (ATP-hydrolyzing) activity"/>
    <property type="evidence" value="ECO:0007669"/>
    <property type="project" value="TreeGrafter"/>
</dbReference>
<dbReference type="EMBL" id="MW000466">
    <property type="protein sequence ID" value="QOL00310.1"/>
    <property type="molecule type" value="Genomic_DNA"/>
</dbReference>